<protein>
    <submittedName>
        <fullName evidence="1">Uncharacterized protein</fullName>
    </submittedName>
</protein>
<gene>
    <name evidence="1" type="ORF">ACFQO9_03845</name>
</gene>
<keyword evidence="2" id="KW-1185">Reference proteome</keyword>
<dbReference type="RefSeq" id="WP_378173980.1">
    <property type="nucleotide sequence ID" value="NZ_JBHTCR010000002.1"/>
</dbReference>
<reference evidence="2" key="1">
    <citation type="journal article" date="2019" name="Int. J. Syst. Evol. Microbiol.">
        <title>The Global Catalogue of Microorganisms (GCM) 10K type strain sequencing project: providing services to taxonomists for standard genome sequencing and annotation.</title>
        <authorList>
            <consortium name="The Broad Institute Genomics Platform"/>
            <consortium name="The Broad Institute Genome Sequencing Center for Infectious Disease"/>
            <person name="Wu L."/>
            <person name="Ma J."/>
        </authorList>
    </citation>
    <scope>NUCLEOTIDE SEQUENCE [LARGE SCALE GENOMIC DNA]</scope>
    <source>
        <strain evidence="2">CCUG 54781</strain>
    </source>
</reference>
<dbReference type="Proteomes" id="UP001596550">
    <property type="component" value="Unassembled WGS sequence"/>
</dbReference>
<dbReference type="EMBL" id="JBHTCR010000002">
    <property type="protein sequence ID" value="MFC7345853.1"/>
    <property type="molecule type" value="Genomic_DNA"/>
</dbReference>
<evidence type="ECO:0000313" key="2">
    <source>
        <dbReference type="Proteomes" id="UP001596550"/>
    </source>
</evidence>
<comment type="caution">
    <text evidence="1">The sequence shown here is derived from an EMBL/GenBank/DDBJ whole genome shotgun (WGS) entry which is preliminary data.</text>
</comment>
<evidence type="ECO:0000313" key="1">
    <source>
        <dbReference type="EMBL" id="MFC7345853.1"/>
    </source>
</evidence>
<name>A0ABW2LX49_9FLAO</name>
<organism evidence="1 2">
    <name type="scientific">Chryseobacterium zhengzhouense</name>
    <dbReference type="NCBI Taxonomy" id="1636086"/>
    <lineage>
        <taxon>Bacteria</taxon>
        <taxon>Pseudomonadati</taxon>
        <taxon>Bacteroidota</taxon>
        <taxon>Flavobacteriia</taxon>
        <taxon>Flavobacteriales</taxon>
        <taxon>Weeksellaceae</taxon>
        <taxon>Chryseobacterium group</taxon>
        <taxon>Chryseobacterium</taxon>
    </lineage>
</organism>
<proteinExistence type="predicted"/>
<sequence>MKKKYVIIHIRIKFTVLGFANDNVIIETTAKVDVKEARQDNEKEVEDEDFRSCVRCVTRTIQENDIQIGEATLHTETFCFVIPCV</sequence>
<accession>A0ABW2LX49</accession>